<dbReference type="InterPro" id="IPR023614">
    <property type="entry name" value="Porin_dom_sf"/>
</dbReference>
<dbReference type="EMBL" id="DSQF01000004">
    <property type="protein sequence ID" value="HGZ42361.1"/>
    <property type="molecule type" value="Genomic_DNA"/>
</dbReference>
<proteinExistence type="predicted"/>
<sequence length="381" mass="40858">MLHRIRAVAFAAAAELALAPAPSRAVTNPDLSVIGQPTARVTDDAADPARERVAFDPGETELVFDAALNPFARGWFVIAFGDEGAEVEEAFLTVNRGLPGGLGLKAGQYLAGFGKVNGTHPHAYPFGGRFRVLEAFLPGEESFKEVGVQLSRRFAPWGDAALTASVDLLQGDAFRREREPSGAPNDPLDATAEGDRADEPRPAALGRLAAFLPFDDRSGVEIGVNATQGVNNVAAGTRTTLIGADVKAKLWTGERSSLLLQGEALRLAREEAGWDEAAAAYTSAETSPLGFYAFADYAFDPRWNAGLAFERWQDPAADDLWNTGLRAFAGFKLLEETTAVRLDWEHVRPGTPEGATEDPDAVNALTLRVIFSMGPHKAHQF</sequence>
<protein>
    <recommendedName>
        <fullName evidence="3">Porin</fullName>
    </recommendedName>
</protein>
<name>A0A832I0F6_UNCEI</name>
<accession>A0A832I0F6</accession>
<evidence type="ECO:0008006" key="3">
    <source>
        <dbReference type="Google" id="ProtNLM"/>
    </source>
</evidence>
<evidence type="ECO:0000313" key="2">
    <source>
        <dbReference type="EMBL" id="HGZ42361.1"/>
    </source>
</evidence>
<evidence type="ECO:0000256" key="1">
    <source>
        <dbReference type="SAM" id="MobiDB-lite"/>
    </source>
</evidence>
<organism evidence="2">
    <name type="scientific">Eiseniibacteriota bacterium</name>
    <dbReference type="NCBI Taxonomy" id="2212470"/>
    <lineage>
        <taxon>Bacteria</taxon>
        <taxon>Candidatus Eiseniibacteriota</taxon>
    </lineage>
</organism>
<dbReference type="AlphaFoldDB" id="A0A832I0F6"/>
<reference evidence="2" key="1">
    <citation type="journal article" date="2020" name="mSystems">
        <title>Genome- and Community-Level Interaction Insights into Carbon Utilization and Element Cycling Functions of Hydrothermarchaeota in Hydrothermal Sediment.</title>
        <authorList>
            <person name="Zhou Z."/>
            <person name="Liu Y."/>
            <person name="Xu W."/>
            <person name="Pan J."/>
            <person name="Luo Z.H."/>
            <person name="Li M."/>
        </authorList>
    </citation>
    <scope>NUCLEOTIDE SEQUENCE [LARGE SCALE GENOMIC DNA]</scope>
    <source>
        <strain evidence="2">SpSt-381</strain>
    </source>
</reference>
<dbReference type="Gene3D" id="2.40.160.10">
    <property type="entry name" value="Porin"/>
    <property type="match status" value="1"/>
</dbReference>
<gene>
    <name evidence="2" type="ORF">ENR23_02860</name>
</gene>
<feature type="region of interest" description="Disordered" evidence="1">
    <location>
        <begin position="175"/>
        <end position="199"/>
    </location>
</feature>
<comment type="caution">
    <text evidence="2">The sequence shown here is derived from an EMBL/GenBank/DDBJ whole genome shotgun (WGS) entry which is preliminary data.</text>
</comment>